<dbReference type="Proteomes" id="UP001465331">
    <property type="component" value="Unassembled WGS sequence"/>
</dbReference>
<dbReference type="Gene3D" id="3.30.70.2970">
    <property type="entry name" value="Protein of unknown function (DUF541), domain 2"/>
    <property type="match status" value="1"/>
</dbReference>
<feature type="chain" id="PRO_5046121548" evidence="2">
    <location>
        <begin position="23"/>
        <end position="244"/>
    </location>
</feature>
<dbReference type="PANTHER" id="PTHR34387">
    <property type="entry name" value="SLR1258 PROTEIN"/>
    <property type="match status" value="1"/>
</dbReference>
<feature type="signal peptide" evidence="2">
    <location>
        <begin position="1"/>
        <end position="22"/>
    </location>
</feature>
<name>A0ABV2ACL6_9GAMM</name>
<sequence length="244" mass="25879">MKNFVRGLSVALAAWCCATASAAQPLSEPPTIAVSGHGEVTTLPDRARLSLAVDALDGEVKAAEAEVNRIVRRYLETLGSIGVDDRDISTTGISLQPEYVWDEAARQQKLVGYRARRDIQVLVRKLDRLGDVILGATEAGVNHVHPPMLESSEADALVREALVRAAKDAQARAQALAGALGVKLGSARVVREAGQALPPPQPYKMMAMRAEAALDAGGNPQMGINAGEIRIAADVSVEFDLIGR</sequence>
<proteinExistence type="predicted"/>
<dbReference type="Pfam" id="PF04402">
    <property type="entry name" value="SIMPL"/>
    <property type="match status" value="1"/>
</dbReference>
<comment type="caution">
    <text evidence="3">The sequence shown here is derived from an EMBL/GenBank/DDBJ whole genome shotgun (WGS) entry which is preliminary data.</text>
</comment>
<evidence type="ECO:0000256" key="1">
    <source>
        <dbReference type="SAM" id="Coils"/>
    </source>
</evidence>
<evidence type="ECO:0000313" key="4">
    <source>
        <dbReference type="Proteomes" id="UP001465331"/>
    </source>
</evidence>
<dbReference type="InterPro" id="IPR052022">
    <property type="entry name" value="26kDa_periplasmic_antigen"/>
</dbReference>
<keyword evidence="4" id="KW-1185">Reference proteome</keyword>
<dbReference type="Gene3D" id="3.30.110.170">
    <property type="entry name" value="Protein of unknown function (DUF541), domain 1"/>
    <property type="match status" value="1"/>
</dbReference>
<gene>
    <name evidence="3" type="ORF">ABSH63_13325</name>
</gene>
<protein>
    <submittedName>
        <fullName evidence="3">SIMPL domain-containing protein</fullName>
    </submittedName>
</protein>
<dbReference type="InterPro" id="IPR007497">
    <property type="entry name" value="SIMPL/DUF541"/>
</dbReference>
<organism evidence="3 4">
    <name type="scientific">Sinimarinibacterium thermocellulolyticum</name>
    <dbReference type="NCBI Taxonomy" id="3170016"/>
    <lineage>
        <taxon>Bacteria</taxon>
        <taxon>Pseudomonadati</taxon>
        <taxon>Pseudomonadota</taxon>
        <taxon>Gammaproteobacteria</taxon>
        <taxon>Nevskiales</taxon>
        <taxon>Nevskiaceae</taxon>
        <taxon>Sinimarinibacterium</taxon>
    </lineage>
</organism>
<evidence type="ECO:0000256" key="2">
    <source>
        <dbReference type="SAM" id="SignalP"/>
    </source>
</evidence>
<evidence type="ECO:0000313" key="3">
    <source>
        <dbReference type="EMBL" id="MES0874980.1"/>
    </source>
</evidence>
<accession>A0ABV2ACL6</accession>
<dbReference type="PANTHER" id="PTHR34387:SF1">
    <property type="entry name" value="PERIPLASMIC IMMUNOGENIC PROTEIN"/>
    <property type="match status" value="1"/>
</dbReference>
<dbReference type="EMBL" id="JBEPIJ010000018">
    <property type="protein sequence ID" value="MES0874980.1"/>
    <property type="molecule type" value="Genomic_DNA"/>
</dbReference>
<reference evidence="3 4" key="1">
    <citation type="submission" date="2024-06" db="EMBL/GenBank/DDBJ databases">
        <authorList>
            <person name="Li Z."/>
            <person name="Jiang Y."/>
        </authorList>
    </citation>
    <scope>NUCLEOTIDE SEQUENCE [LARGE SCALE GENOMIC DNA]</scope>
    <source>
        <strain evidence="3 4">HSW-8</strain>
    </source>
</reference>
<feature type="coiled-coil region" evidence="1">
    <location>
        <begin position="46"/>
        <end position="73"/>
    </location>
</feature>
<keyword evidence="2" id="KW-0732">Signal</keyword>
<keyword evidence="1" id="KW-0175">Coiled coil</keyword>
<dbReference type="RefSeq" id="WP_352890362.1">
    <property type="nucleotide sequence ID" value="NZ_JBEPIJ010000018.1"/>
</dbReference>